<name>A0ACC2CAB0_DIPCM</name>
<dbReference type="Proteomes" id="UP001162992">
    <property type="component" value="Chromosome 11"/>
</dbReference>
<keyword evidence="2" id="KW-1185">Reference proteome</keyword>
<organism evidence="1 2">
    <name type="scientific">Diphasiastrum complanatum</name>
    <name type="common">Issler's clubmoss</name>
    <name type="synonym">Lycopodium complanatum</name>
    <dbReference type="NCBI Taxonomy" id="34168"/>
    <lineage>
        <taxon>Eukaryota</taxon>
        <taxon>Viridiplantae</taxon>
        <taxon>Streptophyta</taxon>
        <taxon>Embryophyta</taxon>
        <taxon>Tracheophyta</taxon>
        <taxon>Lycopodiopsida</taxon>
        <taxon>Lycopodiales</taxon>
        <taxon>Lycopodiaceae</taxon>
        <taxon>Lycopodioideae</taxon>
        <taxon>Diphasiastrum</taxon>
    </lineage>
</organism>
<evidence type="ECO:0000313" key="1">
    <source>
        <dbReference type="EMBL" id="KAJ7538994.1"/>
    </source>
</evidence>
<reference evidence="2" key="1">
    <citation type="journal article" date="2024" name="Proc. Natl. Acad. Sci. U.S.A.">
        <title>Extraordinary preservation of gene collinearity over three hundred million years revealed in homosporous lycophytes.</title>
        <authorList>
            <person name="Li C."/>
            <person name="Wickell D."/>
            <person name="Kuo L.Y."/>
            <person name="Chen X."/>
            <person name="Nie B."/>
            <person name="Liao X."/>
            <person name="Peng D."/>
            <person name="Ji J."/>
            <person name="Jenkins J."/>
            <person name="Williams M."/>
            <person name="Shu S."/>
            <person name="Plott C."/>
            <person name="Barry K."/>
            <person name="Rajasekar S."/>
            <person name="Grimwood J."/>
            <person name="Han X."/>
            <person name="Sun S."/>
            <person name="Hou Z."/>
            <person name="He W."/>
            <person name="Dai G."/>
            <person name="Sun C."/>
            <person name="Schmutz J."/>
            <person name="Leebens-Mack J.H."/>
            <person name="Li F.W."/>
            <person name="Wang L."/>
        </authorList>
    </citation>
    <scope>NUCLEOTIDE SEQUENCE [LARGE SCALE GENOMIC DNA]</scope>
    <source>
        <strain evidence="2">cv. PW_Plant_1</strain>
    </source>
</reference>
<sequence>MIAAARRGSGVVTRIEEFARRFLVAFSSGGDRLDEVGDRNVDIFDRSLKRKHRDRAAWLKGTRDPLLDLVTENLLDRLDDCTHKFPVALNLGGAVDHVKRSIRGRGGIERLITMDMSKDMIKKTLESSSLDGYDKFNKNIESLHVIGDEEFLPFKSGSLDLIISCLGLHWVNDLPGAMTQCRMALKPDGLFLASMYGGDTLRELRIACTAAQLEREGGVSPRISPLAQVRDAGNLLTRAGLALPTVDVDEYTVNYPSVTNMDCTYHHSGSSFYMLLAFFWLSLSFIFLNQSFMTAKAITVELFSR</sequence>
<comment type="caution">
    <text evidence="1">The sequence shown here is derived from an EMBL/GenBank/DDBJ whole genome shotgun (WGS) entry which is preliminary data.</text>
</comment>
<dbReference type="EMBL" id="CM055102">
    <property type="protein sequence ID" value="KAJ7538994.1"/>
    <property type="molecule type" value="Genomic_DNA"/>
</dbReference>
<accession>A0ACC2CAB0</accession>
<proteinExistence type="predicted"/>
<protein>
    <submittedName>
        <fullName evidence="1">Uncharacterized protein</fullName>
    </submittedName>
</protein>
<gene>
    <name evidence="1" type="ORF">O6H91_11G072200</name>
</gene>
<evidence type="ECO:0000313" key="2">
    <source>
        <dbReference type="Proteomes" id="UP001162992"/>
    </source>
</evidence>